<dbReference type="CDD" id="cd00165">
    <property type="entry name" value="S4"/>
    <property type="match status" value="1"/>
</dbReference>
<reference evidence="7 8" key="1">
    <citation type="submission" date="2016-12" db="EMBL/GenBank/DDBJ databases">
        <title>Isolation and genomic insights into novel planktonic Zetaproteobacteria from stratified waters of the Chesapeake Bay.</title>
        <authorList>
            <person name="McAllister S.M."/>
            <person name="Kato S."/>
            <person name="Chan C.S."/>
            <person name="Chiu B.K."/>
            <person name="Field E.K."/>
        </authorList>
    </citation>
    <scope>NUCLEOTIDE SEQUENCE [LARGE SCALE GENOMIC DNA]</scope>
    <source>
        <strain evidence="7 8">CP-8</strain>
    </source>
</reference>
<dbReference type="EMBL" id="CP018800">
    <property type="protein sequence ID" value="ATX82217.1"/>
    <property type="molecule type" value="Genomic_DNA"/>
</dbReference>
<evidence type="ECO:0000256" key="5">
    <source>
        <dbReference type="SAM" id="MobiDB-lite"/>
    </source>
</evidence>
<evidence type="ECO:0000259" key="6">
    <source>
        <dbReference type="SMART" id="SM00363"/>
    </source>
</evidence>
<evidence type="ECO:0000256" key="3">
    <source>
        <dbReference type="ARBA" id="ARBA00023125"/>
    </source>
</evidence>
<dbReference type="SMART" id="SM00363">
    <property type="entry name" value="S4"/>
    <property type="match status" value="1"/>
</dbReference>
<dbReference type="Gene3D" id="3.10.290.10">
    <property type="entry name" value="RNA-binding S4 domain"/>
    <property type="match status" value="1"/>
</dbReference>
<comment type="similarity">
    <text evidence="1">Belongs to the HSP15 family.</text>
</comment>
<evidence type="ECO:0000256" key="4">
    <source>
        <dbReference type="PROSITE-ProRule" id="PRU00182"/>
    </source>
</evidence>
<dbReference type="InterPro" id="IPR002942">
    <property type="entry name" value="S4_RNA-bd"/>
</dbReference>
<keyword evidence="3" id="KW-0238">DNA-binding</keyword>
<name>A0A2K8L4K9_9PROT</name>
<dbReference type="InterPro" id="IPR036986">
    <property type="entry name" value="S4_RNA-bd_sf"/>
</dbReference>
<dbReference type="PIRSF" id="PIRSF016821">
    <property type="entry name" value="HSP15"/>
    <property type="match status" value="1"/>
</dbReference>
<dbReference type="GO" id="GO:0034605">
    <property type="term" value="P:cellular response to heat"/>
    <property type="evidence" value="ECO:0007669"/>
    <property type="project" value="InterPro"/>
</dbReference>
<dbReference type="InterPro" id="IPR025708">
    <property type="entry name" value="HSP15"/>
</dbReference>
<dbReference type="GO" id="GO:0003727">
    <property type="term" value="F:single-stranded RNA binding"/>
    <property type="evidence" value="ECO:0007669"/>
    <property type="project" value="InterPro"/>
</dbReference>
<dbReference type="OrthoDB" id="9797176at2"/>
<evidence type="ECO:0000313" key="8">
    <source>
        <dbReference type="Proteomes" id="UP000231637"/>
    </source>
</evidence>
<dbReference type="Pfam" id="PF01479">
    <property type="entry name" value="S4"/>
    <property type="match status" value="1"/>
</dbReference>
<dbReference type="GO" id="GO:0043023">
    <property type="term" value="F:ribosomal large subunit binding"/>
    <property type="evidence" value="ECO:0007669"/>
    <property type="project" value="InterPro"/>
</dbReference>
<proteinExistence type="inferred from homology"/>
<dbReference type="RefSeq" id="WP_100265593.1">
    <property type="nucleotide sequence ID" value="NZ_CP018800.1"/>
</dbReference>
<keyword evidence="2 4" id="KW-0694">RNA-binding</keyword>
<accession>A0A2K8L4K9</accession>
<gene>
    <name evidence="7" type="ORF">Ga0123462_1354</name>
</gene>
<keyword evidence="8" id="KW-1185">Reference proteome</keyword>
<dbReference type="PROSITE" id="PS50889">
    <property type="entry name" value="S4"/>
    <property type="match status" value="1"/>
</dbReference>
<dbReference type="SUPFAM" id="SSF55174">
    <property type="entry name" value="Alpha-L RNA-binding motif"/>
    <property type="match status" value="1"/>
</dbReference>
<feature type="region of interest" description="Disordered" evidence="5">
    <location>
        <begin position="97"/>
        <end position="126"/>
    </location>
</feature>
<dbReference type="AlphaFoldDB" id="A0A2K8L4K9"/>
<feature type="compositionally biased region" description="Basic residues" evidence="5">
    <location>
        <begin position="106"/>
        <end position="118"/>
    </location>
</feature>
<protein>
    <submittedName>
        <fullName evidence="7">Heat shock protein Hsp15</fullName>
    </submittedName>
</protein>
<dbReference type="Proteomes" id="UP000231637">
    <property type="component" value="Chromosome"/>
</dbReference>
<dbReference type="KEGG" id="mfn:Ga0123462_1354"/>
<feature type="domain" description="RNA-binding S4" evidence="6">
    <location>
        <begin position="3"/>
        <end position="67"/>
    </location>
</feature>
<keyword evidence="7" id="KW-0346">Stress response</keyword>
<evidence type="ECO:0000313" key="7">
    <source>
        <dbReference type="EMBL" id="ATX82217.1"/>
    </source>
</evidence>
<evidence type="ECO:0000256" key="1">
    <source>
        <dbReference type="ARBA" id="ARBA00008396"/>
    </source>
</evidence>
<organism evidence="7 8">
    <name type="scientific">Mariprofundus ferrinatatus</name>
    <dbReference type="NCBI Taxonomy" id="1921087"/>
    <lineage>
        <taxon>Bacteria</taxon>
        <taxon>Pseudomonadati</taxon>
        <taxon>Pseudomonadota</taxon>
        <taxon>Candidatius Mariprofundia</taxon>
        <taxon>Mariprofundales</taxon>
        <taxon>Mariprofundaceae</taxon>
        <taxon>Mariprofundus</taxon>
    </lineage>
</organism>
<sequence length="126" mass="14406">MAVRIDKWLWAARFYKTRGLATEMVNGGHVQMNGDRLKPSRQVQPGDVLSIVRGDETYIVTVTSLAEKRGSAAAAQTLYEESEESLKAREVRRELRRLDAASAPAPKRRPDKKARRQIIRFVRRED</sequence>
<dbReference type="GO" id="GO:0003677">
    <property type="term" value="F:DNA binding"/>
    <property type="evidence" value="ECO:0007669"/>
    <property type="project" value="UniProtKB-KW"/>
</dbReference>
<evidence type="ECO:0000256" key="2">
    <source>
        <dbReference type="ARBA" id="ARBA00022884"/>
    </source>
</evidence>